<dbReference type="SUPFAM" id="SSF55874">
    <property type="entry name" value="ATPase domain of HSP90 chaperone/DNA topoisomerase II/histidine kinase"/>
    <property type="match status" value="2"/>
</dbReference>
<keyword evidence="8 17" id="KW-0418">Kinase</keyword>
<dbReference type="PROSITE" id="PS50109">
    <property type="entry name" value="HIS_KIN"/>
    <property type="match status" value="2"/>
</dbReference>
<dbReference type="Gene3D" id="2.60.120.260">
    <property type="entry name" value="Galactose-binding domain-like"/>
    <property type="match status" value="1"/>
</dbReference>
<dbReference type="PANTHER" id="PTHR43047:SF72">
    <property type="entry name" value="OSMOSENSING HISTIDINE PROTEIN KINASE SLN1"/>
    <property type="match status" value="1"/>
</dbReference>
<dbReference type="PRINTS" id="PR00344">
    <property type="entry name" value="BCTRLSENSOR"/>
</dbReference>
<feature type="transmembrane region" description="Helical" evidence="14">
    <location>
        <begin position="310"/>
        <end position="327"/>
    </location>
</feature>
<comment type="caution">
    <text evidence="17">The sequence shown here is derived from an EMBL/GenBank/DDBJ whole genome shotgun (WGS) entry which is preliminary data.</text>
</comment>
<feature type="transmembrane region" description="Helical" evidence="14">
    <location>
        <begin position="333"/>
        <end position="354"/>
    </location>
</feature>
<evidence type="ECO:0000256" key="8">
    <source>
        <dbReference type="ARBA" id="ARBA00022777"/>
    </source>
</evidence>
<dbReference type="Pfam" id="PF00512">
    <property type="entry name" value="HisKA"/>
    <property type="match status" value="1"/>
</dbReference>
<accession>A0A3D9I2L4</accession>
<evidence type="ECO:0000256" key="12">
    <source>
        <dbReference type="PROSITE-ProRule" id="PRU00169"/>
    </source>
</evidence>
<protein>
    <recommendedName>
        <fullName evidence="3">histidine kinase</fullName>
        <ecNumber evidence="3">2.7.13.3</ecNumber>
    </recommendedName>
</protein>
<dbReference type="RefSeq" id="WP_115994600.1">
    <property type="nucleotide sequence ID" value="NZ_QRDY01000015.1"/>
</dbReference>
<keyword evidence="11 14" id="KW-0472">Membrane</keyword>
<dbReference type="SMART" id="SM00387">
    <property type="entry name" value="HATPase_c"/>
    <property type="match status" value="2"/>
</dbReference>
<evidence type="ECO:0000256" key="13">
    <source>
        <dbReference type="SAM" id="MobiDB-lite"/>
    </source>
</evidence>
<gene>
    <name evidence="17" type="ORF">DFP95_11566</name>
</gene>
<dbReference type="SUPFAM" id="SSF47384">
    <property type="entry name" value="Homodimeric domain of signal transducing histidine kinase"/>
    <property type="match status" value="1"/>
</dbReference>
<dbReference type="EMBL" id="QRDY01000015">
    <property type="protein sequence ID" value="RED56003.1"/>
    <property type="molecule type" value="Genomic_DNA"/>
</dbReference>
<evidence type="ECO:0000256" key="14">
    <source>
        <dbReference type="SAM" id="Phobius"/>
    </source>
</evidence>
<keyword evidence="9" id="KW-0067">ATP-binding</keyword>
<dbReference type="InterPro" id="IPR004358">
    <property type="entry name" value="Sig_transdc_His_kin-like_C"/>
</dbReference>
<keyword evidence="14" id="KW-0812">Transmembrane</keyword>
<dbReference type="Gene3D" id="1.10.287.130">
    <property type="match status" value="1"/>
</dbReference>
<dbReference type="Pfam" id="PF02518">
    <property type="entry name" value="HATPase_c"/>
    <property type="match status" value="2"/>
</dbReference>
<dbReference type="Pfam" id="PF00072">
    <property type="entry name" value="Response_reg"/>
    <property type="match status" value="1"/>
</dbReference>
<comment type="subcellular location">
    <subcellularLocation>
        <location evidence="2">Cell membrane</location>
    </subcellularLocation>
</comment>
<evidence type="ECO:0000256" key="1">
    <source>
        <dbReference type="ARBA" id="ARBA00000085"/>
    </source>
</evidence>
<dbReference type="InterPro" id="IPR036890">
    <property type="entry name" value="HATPase_C_sf"/>
</dbReference>
<keyword evidence="7" id="KW-0547">Nucleotide-binding</keyword>
<dbReference type="AlphaFoldDB" id="A0A3D9I2L4"/>
<dbReference type="PANTHER" id="PTHR43047">
    <property type="entry name" value="TWO-COMPONENT HISTIDINE PROTEIN KINASE"/>
    <property type="match status" value="1"/>
</dbReference>
<feature type="transmembrane region" description="Helical" evidence="14">
    <location>
        <begin position="12"/>
        <end position="32"/>
    </location>
</feature>
<dbReference type="GO" id="GO:0005886">
    <property type="term" value="C:plasma membrane"/>
    <property type="evidence" value="ECO:0007669"/>
    <property type="project" value="UniProtKB-SubCell"/>
</dbReference>
<evidence type="ECO:0000256" key="5">
    <source>
        <dbReference type="ARBA" id="ARBA00022553"/>
    </source>
</evidence>
<proteinExistence type="predicted"/>
<keyword evidence="6" id="KW-0808">Transferase</keyword>
<evidence type="ECO:0000313" key="17">
    <source>
        <dbReference type="EMBL" id="RED56003.1"/>
    </source>
</evidence>
<dbReference type="InterPro" id="IPR001789">
    <property type="entry name" value="Sig_transdc_resp-reg_receiver"/>
</dbReference>
<evidence type="ECO:0000313" key="18">
    <source>
        <dbReference type="Proteomes" id="UP000256869"/>
    </source>
</evidence>
<feature type="transmembrane region" description="Helical" evidence="14">
    <location>
        <begin position="212"/>
        <end position="238"/>
    </location>
</feature>
<dbReference type="InterPro" id="IPR003661">
    <property type="entry name" value="HisK_dim/P_dom"/>
</dbReference>
<sequence>MRHQTTNILRKPFVQISLFILLLLVGRTMWYLHYTPPEHPQAVQGVLDMRGWDFEHSRMIPLNGEWTFYPNQLLTEADLKDGDPSSPLYIHTPGDWRDAWPAGNDSYGYGTYRLRILVDGALTQPYGFWFDNVQASSKVEINGEELAQIGMPGDRRQDYTPNVRSYTVSYSLEAENEIDLLVQVANFDNPRTGGITSAVKFGSQAVIDQERWYSIGFQLVTFVIFLLHALYALIMFAINPRQKMLLIAVLLFVFAGMTVVSASDRLLLQWLPLTYTARIKVALLSYDYESFFILAMTLILLGFTRKSMLFRLYVAALGLYTLFMIGAPAHYVYTWYLVFAILYLLPFAAVLVLFIKKVRKDGRDVLLLMAAVSIVFSVAGAFGFLHGVLPIEFYPLDMIAALIGFSAYWFKNYYRNAEENNKLTERLQRNDKLKDEFLAYTAHELRTPLHGMVSLAQTVLSEERPTIRPRNTANMELLLTVGRRMSQLVNDLLDMSRLQEKRIILKPERLTLQSLAPGVFSMLAHLSEAKGLRMEMEVSDTFPSIYADEKRLVQILYNLLHNAIKYTESGTITLSAESDNVMASIQVADTGIGIDEELQARIFHSYEQGPHEFGGMGLGLSICKQLTELHGGHLSLRSEPGLGSVFTFTIPLDSQEANSALREIRAIREETAATEESPISSLLRETSSSWSWPLTPHPPGGKEPNILIVDDDPVNLKVLTSILQAEQYRVTPALSGKEAIVKLGKASWDLAIIDVMMPHMSGYELTNEIRKQFSVSELPILLLTARSQSEDIYAGFSSGANDYVSKPIDTLELKYRIKALVALKQSVNERLRMEAAYLQAQIQPHFLFNTLNSLLALSDIDTERMRNLGNAFASFLRISFDYLNTGELVTLSHEIELVKSYLHIEKERFEDRLTIEWEVDPNIELLLPPLSIQPLIENAVKHGLMSRQIGGMVRLSVTRADGYTLIEVIDNGIGMDQRKVTQLMDPSLKGESGVGITNTNRRLIQMYGQGLSISSKPNEGTTVSFIVPDNDRGSRGIEK</sequence>
<evidence type="ECO:0000256" key="9">
    <source>
        <dbReference type="ARBA" id="ARBA00022840"/>
    </source>
</evidence>
<dbReference type="CDD" id="cd00082">
    <property type="entry name" value="HisKA"/>
    <property type="match status" value="1"/>
</dbReference>
<evidence type="ECO:0000256" key="7">
    <source>
        <dbReference type="ARBA" id="ARBA00022741"/>
    </source>
</evidence>
<dbReference type="PROSITE" id="PS50110">
    <property type="entry name" value="RESPONSE_REGULATORY"/>
    <property type="match status" value="1"/>
</dbReference>
<keyword evidence="18" id="KW-1185">Reference proteome</keyword>
<evidence type="ECO:0000256" key="3">
    <source>
        <dbReference type="ARBA" id="ARBA00012438"/>
    </source>
</evidence>
<dbReference type="Gene3D" id="3.40.50.2300">
    <property type="match status" value="1"/>
</dbReference>
<dbReference type="FunFam" id="3.30.565.10:FF:000023">
    <property type="entry name" value="PAS domain-containing sensor histidine kinase"/>
    <property type="match status" value="1"/>
</dbReference>
<dbReference type="InterPro" id="IPR008979">
    <property type="entry name" value="Galactose-bd-like_sf"/>
</dbReference>
<feature type="compositionally biased region" description="Basic and acidic residues" evidence="13">
    <location>
        <begin position="1029"/>
        <end position="1039"/>
    </location>
</feature>
<dbReference type="Proteomes" id="UP000256869">
    <property type="component" value="Unassembled WGS sequence"/>
</dbReference>
<evidence type="ECO:0000256" key="6">
    <source>
        <dbReference type="ARBA" id="ARBA00022679"/>
    </source>
</evidence>
<evidence type="ECO:0000259" key="15">
    <source>
        <dbReference type="PROSITE" id="PS50109"/>
    </source>
</evidence>
<dbReference type="SUPFAM" id="SSF49785">
    <property type="entry name" value="Galactose-binding domain-like"/>
    <property type="match status" value="1"/>
</dbReference>
<feature type="transmembrane region" description="Helical" evidence="14">
    <location>
        <begin position="283"/>
        <end position="303"/>
    </location>
</feature>
<dbReference type="InterPro" id="IPR003594">
    <property type="entry name" value="HATPase_dom"/>
</dbReference>
<keyword evidence="5 12" id="KW-0597">Phosphoprotein</keyword>
<dbReference type="Pfam" id="PF06580">
    <property type="entry name" value="His_kinase"/>
    <property type="match status" value="1"/>
</dbReference>
<evidence type="ECO:0000256" key="11">
    <source>
        <dbReference type="ARBA" id="ARBA00023136"/>
    </source>
</evidence>
<feature type="transmembrane region" description="Helical" evidence="14">
    <location>
        <begin position="245"/>
        <end position="263"/>
    </location>
</feature>
<dbReference type="InterPro" id="IPR011006">
    <property type="entry name" value="CheY-like_superfamily"/>
</dbReference>
<dbReference type="SMART" id="SM00448">
    <property type="entry name" value="REC"/>
    <property type="match status" value="1"/>
</dbReference>
<keyword evidence="10" id="KW-0902">Two-component regulatory system</keyword>
<dbReference type="Gene3D" id="3.30.565.10">
    <property type="entry name" value="Histidine kinase-like ATPase, C-terminal domain"/>
    <property type="match status" value="2"/>
</dbReference>
<dbReference type="InterPro" id="IPR010559">
    <property type="entry name" value="Sig_transdc_His_kin_internal"/>
</dbReference>
<evidence type="ECO:0000256" key="2">
    <source>
        <dbReference type="ARBA" id="ARBA00004236"/>
    </source>
</evidence>
<feature type="domain" description="Histidine kinase" evidence="15">
    <location>
        <begin position="440"/>
        <end position="654"/>
    </location>
</feature>
<dbReference type="InterPro" id="IPR005467">
    <property type="entry name" value="His_kinase_dom"/>
</dbReference>
<feature type="domain" description="Histidine kinase" evidence="15">
    <location>
        <begin position="932"/>
        <end position="1031"/>
    </location>
</feature>
<keyword evidence="4" id="KW-1003">Cell membrane</keyword>
<evidence type="ECO:0000256" key="10">
    <source>
        <dbReference type="ARBA" id="ARBA00023012"/>
    </source>
</evidence>
<dbReference type="GO" id="GO:0005524">
    <property type="term" value="F:ATP binding"/>
    <property type="evidence" value="ECO:0007669"/>
    <property type="project" value="UniProtKB-KW"/>
</dbReference>
<evidence type="ECO:0000259" key="16">
    <source>
        <dbReference type="PROSITE" id="PS50110"/>
    </source>
</evidence>
<name>A0A3D9I2L4_9BACL</name>
<reference evidence="17 18" key="1">
    <citation type="submission" date="2018-07" db="EMBL/GenBank/DDBJ databases">
        <title>Genomic Encyclopedia of Type Strains, Phase III (KMG-III): the genomes of soil and plant-associated and newly described type strains.</title>
        <authorList>
            <person name="Whitman W."/>
        </authorList>
    </citation>
    <scope>NUCLEOTIDE SEQUENCE [LARGE SCALE GENOMIC DNA]</scope>
    <source>
        <strain evidence="17 18">CECT 8236</strain>
    </source>
</reference>
<feature type="region of interest" description="Disordered" evidence="13">
    <location>
        <begin position="1019"/>
        <end position="1039"/>
    </location>
</feature>
<dbReference type="EC" id="2.7.13.3" evidence="3"/>
<dbReference type="GO" id="GO:0000155">
    <property type="term" value="F:phosphorelay sensor kinase activity"/>
    <property type="evidence" value="ECO:0007669"/>
    <property type="project" value="InterPro"/>
</dbReference>
<dbReference type="InterPro" id="IPR036097">
    <property type="entry name" value="HisK_dim/P_sf"/>
</dbReference>
<feature type="transmembrane region" description="Helical" evidence="14">
    <location>
        <begin position="366"/>
        <end position="387"/>
    </location>
</feature>
<evidence type="ECO:0000256" key="4">
    <source>
        <dbReference type="ARBA" id="ARBA00022475"/>
    </source>
</evidence>
<dbReference type="OrthoDB" id="9809348at2"/>
<keyword evidence="14" id="KW-1133">Transmembrane helix</keyword>
<dbReference type="CDD" id="cd16922">
    <property type="entry name" value="HATPase_EvgS-ArcB-TorS-like"/>
    <property type="match status" value="1"/>
</dbReference>
<comment type="catalytic activity">
    <reaction evidence="1">
        <text>ATP + protein L-histidine = ADP + protein N-phospho-L-histidine.</text>
        <dbReference type="EC" id="2.7.13.3"/>
    </reaction>
</comment>
<feature type="modified residue" description="4-aspartylphosphate" evidence="12">
    <location>
        <position position="754"/>
    </location>
</feature>
<dbReference type="GO" id="GO:0009927">
    <property type="term" value="F:histidine phosphotransfer kinase activity"/>
    <property type="evidence" value="ECO:0007669"/>
    <property type="project" value="TreeGrafter"/>
</dbReference>
<dbReference type="SUPFAM" id="SSF52172">
    <property type="entry name" value="CheY-like"/>
    <property type="match status" value="1"/>
</dbReference>
<dbReference type="SMART" id="SM00388">
    <property type="entry name" value="HisKA"/>
    <property type="match status" value="1"/>
</dbReference>
<organism evidence="17 18">
    <name type="scientific">Cohnella lupini</name>
    <dbReference type="NCBI Taxonomy" id="1294267"/>
    <lineage>
        <taxon>Bacteria</taxon>
        <taxon>Bacillati</taxon>
        <taxon>Bacillota</taxon>
        <taxon>Bacilli</taxon>
        <taxon>Bacillales</taxon>
        <taxon>Paenibacillaceae</taxon>
        <taxon>Cohnella</taxon>
    </lineage>
</organism>
<feature type="domain" description="Response regulatory" evidence="16">
    <location>
        <begin position="705"/>
        <end position="821"/>
    </location>
</feature>
<dbReference type="CDD" id="cd17574">
    <property type="entry name" value="REC_OmpR"/>
    <property type="match status" value="1"/>
</dbReference>